<dbReference type="OrthoDB" id="9785695at2"/>
<feature type="binding site" evidence="2">
    <location>
        <position position="95"/>
    </location>
    <ligand>
        <name>Mg(2+)</name>
        <dbReference type="ChEBI" id="CHEBI:18420"/>
        <label>1</label>
        <note>catalytic</note>
    </ligand>
</feature>
<protein>
    <submittedName>
        <fullName evidence="3">Myo-inositol-1(Or 4)-monophosphatase</fullName>
    </submittedName>
</protein>
<accession>A0A1W2EHA2</accession>
<organism evidence="3 4">
    <name type="scientific">Primorskyibacter flagellatus</name>
    <dbReference type="NCBI Taxonomy" id="1387277"/>
    <lineage>
        <taxon>Bacteria</taxon>
        <taxon>Pseudomonadati</taxon>
        <taxon>Pseudomonadota</taxon>
        <taxon>Alphaproteobacteria</taxon>
        <taxon>Rhodobacterales</taxon>
        <taxon>Roseobacteraceae</taxon>
        <taxon>Primorskyibacter</taxon>
    </lineage>
</organism>
<name>A0A1W2EHA2_9RHOB</name>
<comment type="cofactor">
    <cofactor evidence="2">
        <name>Mg(2+)</name>
        <dbReference type="ChEBI" id="CHEBI:18420"/>
    </cofactor>
</comment>
<dbReference type="PANTHER" id="PTHR20854:SF4">
    <property type="entry name" value="INOSITOL-1-MONOPHOSPHATASE-RELATED"/>
    <property type="match status" value="1"/>
</dbReference>
<comment type="similarity">
    <text evidence="1">Belongs to the inositol monophosphatase superfamily.</text>
</comment>
<dbReference type="GO" id="GO:0046872">
    <property type="term" value="F:metal ion binding"/>
    <property type="evidence" value="ECO:0007669"/>
    <property type="project" value="UniProtKB-KW"/>
</dbReference>
<feature type="binding site" evidence="2">
    <location>
        <position position="222"/>
    </location>
    <ligand>
        <name>Mg(2+)</name>
        <dbReference type="ChEBI" id="CHEBI:18420"/>
        <label>1</label>
        <note>catalytic</note>
    </ligand>
</feature>
<feature type="binding site" evidence="2">
    <location>
        <position position="77"/>
    </location>
    <ligand>
        <name>Mg(2+)</name>
        <dbReference type="ChEBI" id="CHEBI:18420"/>
        <label>1</label>
        <note>catalytic</note>
    </ligand>
</feature>
<dbReference type="STRING" id="1387277.SAMN06295998_1299"/>
<dbReference type="GO" id="GO:0007165">
    <property type="term" value="P:signal transduction"/>
    <property type="evidence" value="ECO:0007669"/>
    <property type="project" value="TreeGrafter"/>
</dbReference>
<feature type="binding site" evidence="2">
    <location>
        <position position="94"/>
    </location>
    <ligand>
        <name>Mg(2+)</name>
        <dbReference type="ChEBI" id="CHEBI:18420"/>
        <label>1</label>
        <note>catalytic</note>
    </ligand>
</feature>
<dbReference type="Gene3D" id="3.30.540.10">
    <property type="entry name" value="Fructose-1,6-Bisphosphatase, subunit A, domain 1"/>
    <property type="match status" value="1"/>
</dbReference>
<dbReference type="GO" id="GO:0008934">
    <property type="term" value="F:inositol monophosphate 1-phosphatase activity"/>
    <property type="evidence" value="ECO:0007669"/>
    <property type="project" value="TreeGrafter"/>
</dbReference>
<dbReference type="EMBL" id="FWYD01000029">
    <property type="protein sequence ID" value="SMD09083.1"/>
    <property type="molecule type" value="Genomic_DNA"/>
</dbReference>
<evidence type="ECO:0000256" key="1">
    <source>
        <dbReference type="ARBA" id="ARBA00009759"/>
    </source>
</evidence>
<evidence type="ECO:0000313" key="4">
    <source>
        <dbReference type="Proteomes" id="UP000192330"/>
    </source>
</evidence>
<reference evidence="3 4" key="1">
    <citation type="submission" date="2017-04" db="EMBL/GenBank/DDBJ databases">
        <authorList>
            <person name="Afonso C.L."/>
            <person name="Miller P.J."/>
            <person name="Scott M.A."/>
            <person name="Spackman E."/>
            <person name="Goraichik I."/>
            <person name="Dimitrov K.M."/>
            <person name="Suarez D.L."/>
            <person name="Swayne D.E."/>
        </authorList>
    </citation>
    <scope>NUCLEOTIDE SEQUENCE [LARGE SCALE GENOMIC DNA]</scope>
    <source>
        <strain evidence="3 4">CGMCC 1.12644</strain>
    </source>
</reference>
<keyword evidence="4" id="KW-1185">Reference proteome</keyword>
<keyword evidence="2" id="KW-0460">Magnesium</keyword>
<gene>
    <name evidence="3" type="ORF">SAMN06295998_1299</name>
</gene>
<dbReference type="Proteomes" id="UP000192330">
    <property type="component" value="Unassembled WGS sequence"/>
</dbReference>
<dbReference type="Pfam" id="PF00459">
    <property type="entry name" value="Inositol_P"/>
    <property type="match status" value="1"/>
</dbReference>
<dbReference type="PRINTS" id="PR00377">
    <property type="entry name" value="IMPHPHTASES"/>
</dbReference>
<dbReference type="InterPro" id="IPR000760">
    <property type="entry name" value="Inositol_monophosphatase-like"/>
</dbReference>
<keyword evidence="2" id="KW-0479">Metal-binding</keyword>
<sequence length="288" mass="30094">MTGTNKSAIPAAARLREVAETVARAAGDLLPGVFRAEMHVDYKADLHDPVTVHDQRTETLIREHLLTEVPGSAIIGEEGGEIGEGPVKWFVDPIDGTSNFAAGLAFWCVSIGAVVDGRITAGAVYDPMAKTMFSADTSGAWLNGAPLHCPAGREEARATLITGYPVQRDFRLEGRDSALAGLGDLVSAFSTLRRPGSAALSLCHVAAGWADAAAGFGVNAWDVTAAILILERAGGSYHPLTLGKQPDGTPAHHCPGYVAQGPGARYPTLHRIAEAVDARRRAGAMAPA</sequence>
<dbReference type="Gene3D" id="3.40.190.80">
    <property type="match status" value="1"/>
</dbReference>
<proteinExistence type="inferred from homology"/>
<feature type="binding site" evidence="2">
    <location>
        <position position="92"/>
    </location>
    <ligand>
        <name>Mg(2+)</name>
        <dbReference type="ChEBI" id="CHEBI:18420"/>
        <label>1</label>
        <note>catalytic</note>
    </ligand>
</feature>
<evidence type="ECO:0000313" key="3">
    <source>
        <dbReference type="EMBL" id="SMD09083.1"/>
    </source>
</evidence>
<dbReference type="RefSeq" id="WP_084354921.1">
    <property type="nucleotide sequence ID" value="NZ_FWYD01000029.1"/>
</dbReference>
<dbReference type="SUPFAM" id="SSF56655">
    <property type="entry name" value="Carbohydrate phosphatase"/>
    <property type="match status" value="1"/>
</dbReference>
<dbReference type="GO" id="GO:0006020">
    <property type="term" value="P:inositol metabolic process"/>
    <property type="evidence" value="ECO:0007669"/>
    <property type="project" value="TreeGrafter"/>
</dbReference>
<evidence type="ECO:0000256" key="2">
    <source>
        <dbReference type="PIRSR" id="PIRSR600760-2"/>
    </source>
</evidence>
<dbReference type="AlphaFoldDB" id="A0A1W2EHA2"/>
<dbReference type="PANTHER" id="PTHR20854">
    <property type="entry name" value="INOSITOL MONOPHOSPHATASE"/>
    <property type="match status" value="1"/>
</dbReference>